<dbReference type="OrthoDB" id="7156875at2"/>
<dbReference type="Pfam" id="PF05567">
    <property type="entry name" value="T4P_PilY1"/>
    <property type="match status" value="1"/>
</dbReference>
<keyword evidence="1" id="KW-0479">Metal-binding</keyword>
<evidence type="ECO:0000313" key="5">
    <source>
        <dbReference type="EMBL" id="KAB0583326.1"/>
    </source>
</evidence>
<gene>
    <name evidence="5" type="ORF">F7Q92_08395</name>
</gene>
<feature type="domain" description="PilY1 beta-propeller" evidence="4">
    <location>
        <begin position="701"/>
        <end position="1038"/>
    </location>
</feature>
<dbReference type="InterPro" id="IPR008707">
    <property type="entry name" value="B-propeller_PilY1"/>
</dbReference>
<keyword evidence="2" id="KW-0106">Calcium</keyword>
<dbReference type="GO" id="GO:0046872">
    <property type="term" value="F:metal ion binding"/>
    <property type="evidence" value="ECO:0007669"/>
    <property type="project" value="UniProtKB-KW"/>
</dbReference>
<evidence type="ECO:0000313" key="6">
    <source>
        <dbReference type="Proteomes" id="UP000430120"/>
    </source>
</evidence>
<evidence type="ECO:0000256" key="2">
    <source>
        <dbReference type="ARBA" id="ARBA00022837"/>
    </source>
</evidence>
<feature type="chain" id="PRO_5024840234" description="PilY1 beta-propeller domain-containing protein" evidence="3">
    <location>
        <begin position="39"/>
        <end position="1278"/>
    </location>
</feature>
<name>A0A643FDC5_IDEDE</name>
<dbReference type="PROSITE" id="PS51257">
    <property type="entry name" value="PROKAR_LIPOPROTEIN"/>
    <property type="match status" value="1"/>
</dbReference>
<comment type="caution">
    <text evidence="5">The sequence shown here is derived from an EMBL/GenBank/DDBJ whole genome shotgun (WGS) entry which is preliminary data.</text>
</comment>
<reference evidence="5 6" key="1">
    <citation type="submission" date="2019-09" db="EMBL/GenBank/DDBJ databases">
        <title>Draft genome sequences of 48 bacterial type strains from the CCUG.</title>
        <authorList>
            <person name="Tunovic T."/>
            <person name="Pineiro-Iglesias B."/>
            <person name="Unosson C."/>
            <person name="Inganas E."/>
            <person name="Ohlen M."/>
            <person name="Cardew S."/>
            <person name="Jensie-Markopoulos S."/>
            <person name="Salva-Serra F."/>
            <person name="Jaen-Luchoro D."/>
            <person name="Karlsson R."/>
            <person name="Svensson-Stadler L."/>
            <person name="Chun J."/>
            <person name="Moore E."/>
        </authorList>
    </citation>
    <scope>NUCLEOTIDE SEQUENCE [LARGE SCALE GENOMIC DNA]</scope>
    <source>
        <strain evidence="5 6">CCUG 30977</strain>
    </source>
</reference>
<evidence type="ECO:0000256" key="1">
    <source>
        <dbReference type="ARBA" id="ARBA00022723"/>
    </source>
</evidence>
<protein>
    <recommendedName>
        <fullName evidence="4">PilY1 beta-propeller domain-containing protein</fullName>
    </recommendedName>
</protein>
<dbReference type="RefSeq" id="WP_151123703.1">
    <property type="nucleotide sequence ID" value="NZ_CP088081.1"/>
</dbReference>
<keyword evidence="6" id="KW-1185">Reference proteome</keyword>
<organism evidence="5 6">
    <name type="scientific">Ideonella dechloratans</name>
    <dbReference type="NCBI Taxonomy" id="36863"/>
    <lineage>
        <taxon>Bacteria</taxon>
        <taxon>Pseudomonadati</taxon>
        <taxon>Pseudomonadota</taxon>
        <taxon>Betaproteobacteria</taxon>
        <taxon>Burkholderiales</taxon>
        <taxon>Sphaerotilaceae</taxon>
        <taxon>Ideonella</taxon>
    </lineage>
</organism>
<dbReference type="AlphaFoldDB" id="A0A643FDC5"/>
<sequence length="1278" mass="135487">MKMHQDIGSHVFVSPRLAAGMKAGVSLLAAVAACAAWATEPSQKPLTSQSGSTPPPNVMITIDDSGSMLSDAMPEGTFSVNGVNVSLISYWVAGFPGDPRKGTTYGQCYVPAEAGSNSLYQRWFRSPDINTIWYNPEVRYQPWLKPKPAANGSGVRMADITNAKAAPWDPVTTGLNPATFDLVTKRNITTTWCTAANYSAGSSKRSFSPGIYYRLKPGAKPDSTGSFVLYDVNNVDGPYAPDVKSADRIDCAGTKCTQAEELRNFANWFTYYRMRESMAKAAVTESFFNFKDKLRAGWGRINKSNATAVDGAGASKTFSIVELGVKQLDATQLEAVLTGVQGIQSWPSTPLRTALDGVGKYFYKRTDSYSPWMTTPGATSAPGNAKLACRRAVNVLTTDGYYNDNYTAAGDKDTTASTFSYPYDESKPDQNPGNYSPYTYTPGRPFTDAPNKYTNTLADAAMRWYIEDLDPTIANKVAPIDGDIAFWQHLTQFTVGIGVKGTLDASSDTAKASTLAALTKGTATWPDPSKGNPQKIDDLWHAAVNTGGDFNSVKNVTELTNALSAAFGKAVGNTARESGVATVASTLVLDNIKFVPEYKSGAWYGDVLAYKLDTNGNVIGTTPVWKASSALPAFTDRNLFTWSGSEPEAFSTAATGGVDASGKALIASTATEADKLINYIRGDTSNEGAASTYRARGGQLLGDFINSPPVYVKNLVNLGYDLLSNSNWQGGYADYVAAKANRAEGVVAVGANAGIFHLFKGSTGKEVFGFLPRLGFGHYATVAEKTYGSDSNYHRFFVDGPTVESDAFIQPRGESSARWTNVLIGSMGAGGRDIFALNLPTADPSAGLGADNVQWELSGHPDLGYVIGDIRVGPIQGGTLTGHSGWYAFVGNGAYSSNGGAALLVVDVQTGAVVKSIQVPATGANGLGGVYLLRNAHQEVYAAYAGDLQGNLWRFDFGNGADTSTWKVSFGGQPLFRALDASGTPQPITASPMVIAHPSQGYVVLFGTGKLFDESDATSTSPQSFYGVWDDTAAGHLGGNASPFYGASQVVATSPYRSVLVQQTINTTDVVVGTKVVNGQTVTTNERFYKLSSNSVDWTTQKGWYLDLNIMGGQRVVYPPQGVLTFAYINTIVPAQPAAQCEYNSGTGFNFVIDAYSGAAPTSPVFDTNGDGVVDSSDTVVAGAQSLADGIDKLLSGQADVVGDQPTASKCLEDKEGRCPAGYCLTVAVNSTGEGQEMCLPDKCTIDPSSCTPATHVITDRVWRQILNPPTPAAAPAP</sequence>
<feature type="signal peptide" evidence="3">
    <location>
        <begin position="1"/>
        <end position="38"/>
    </location>
</feature>
<evidence type="ECO:0000259" key="4">
    <source>
        <dbReference type="Pfam" id="PF05567"/>
    </source>
</evidence>
<dbReference type="EMBL" id="VZPB01000015">
    <property type="protein sequence ID" value="KAB0583326.1"/>
    <property type="molecule type" value="Genomic_DNA"/>
</dbReference>
<accession>A0A643FDC5</accession>
<evidence type="ECO:0000256" key="3">
    <source>
        <dbReference type="SAM" id="SignalP"/>
    </source>
</evidence>
<keyword evidence="3" id="KW-0732">Signal</keyword>
<proteinExistence type="predicted"/>
<dbReference type="Proteomes" id="UP000430120">
    <property type="component" value="Unassembled WGS sequence"/>
</dbReference>